<feature type="transmembrane region" description="Helical" evidence="14">
    <location>
        <begin position="254"/>
        <end position="277"/>
    </location>
</feature>
<evidence type="ECO:0000313" key="15">
    <source>
        <dbReference type="EMBL" id="AIA58101.1"/>
    </source>
</evidence>
<dbReference type="InterPro" id="IPR018086">
    <property type="entry name" value="NADH_UbQ_OxRdtase_su1_CS"/>
</dbReference>
<dbReference type="Pfam" id="PF00146">
    <property type="entry name" value="NADHdh"/>
    <property type="match status" value="1"/>
</dbReference>
<dbReference type="GO" id="GO:0009060">
    <property type="term" value="P:aerobic respiration"/>
    <property type="evidence" value="ECO:0007669"/>
    <property type="project" value="TreeGrafter"/>
</dbReference>
<feature type="transmembrane region" description="Helical" evidence="14">
    <location>
        <begin position="148"/>
        <end position="168"/>
    </location>
</feature>
<evidence type="ECO:0000256" key="10">
    <source>
        <dbReference type="ARBA" id="ARBA00023128"/>
    </source>
</evidence>
<dbReference type="GO" id="GO:0003954">
    <property type="term" value="F:NADH dehydrogenase activity"/>
    <property type="evidence" value="ECO:0007669"/>
    <property type="project" value="TreeGrafter"/>
</dbReference>
<dbReference type="InterPro" id="IPR001694">
    <property type="entry name" value="NADH_UbQ_OxRdtase_su1/FPO"/>
</dbReference>
<evidence type="ECO:0000256" key="11">
    <source>
        <dbReference type="ARBA" id="ARBA00023136"/>
    </source>
</evidence>
<dbReference type="PROSITE" id="PS00668">
    <property type="entry name" value="COMPLEX1_ND1_2"/>
    <property type="match status" value="1"/>
</dbReference>
<keyword evidence="6 12" id="KW-0812">Transmembrane</keyword>
<evidence type="ECO:0000256" key="9">
    <source>
        <dbReference type="ARBA" id="ARBA00023075"/>
    </source>
</evidence>
<evidence type="ECO:0000256" key="7">
    <source>
        <dbReference type="ARBA" id="ARBA00022792"/>
    </source>
</evidence>
<keyword evidence="5" id="KW-0813">Transport</keyword>
<keyword evidence="8 14" id="KW-1133">Transmembrane helix</keyword>
<evidence type="ECO:0000256" key="1">
    <source>
        <dbReference type="ARBA" id="ARBA00003257"/>
    </source>
</evidence>
<keyword evidence="11 14" id="KW-0472">Membrane</keyword>
<dbReference type="EMBL" id="KJ570858">
    <property type="protein sequence ID" value="AIA58101.1"/>
    <property type="molecule type" value="Genomic_DNA"/>
</dbReference>
<feature type="transmembrane region" description="Helical" evidence="14">
    <location>
        <begin position="180"/>
        <end position="200"/>
    </location>
</feature>
<sequence>MVFHIFELMIYLFYFLIVLSVLISLSFLTLIERKLLGYIQLRKGPNKVGMMGILQPFSDAIKLFSKEKIFFNMFNKYLFFISSMMILVYMLVGWFILLIYISNIMFDVSLMFIFVFLGLGVYLIMLMSWSSNSLYSILGMLRGIVQSVSYEVSLILLLTLLLFIEMNFSLLNLSVFNQSFLGVYNFMSPLSLMFFVSILGELNRTPFDFMEGESELVSGFNIEYSSGLFALIFMAEYGLIIFMSLLWSLFFIGYYVYILFISVSLISMIIILIRGILPRFRYDFMMMMFWKSILPMVLFYYIYIIGLVIF</sequence>
<dbReference type="PANTHER" id="PTHR11432">
    <property type="entry name" value="NADH DEHYDROGENASE SUBUNIT 1"/>
    <property type="match status" value="1"/>
</dbReference>
<protein>
    <recommendedName>
        <fullName evidence="4 13">NADH-ubiquinone oxidoreductase chain 1</fullName>
        <ecNumber evidence="13">7.1.1.2</ecNumber>
    </recommendedName>
</protein>
<evidence type="ECO:0000256" key="2">
    <source>
        <dbReference type="ARBA" id="ARBA00004448"/>
    </source>
</evidence>
<evidence type="ECO:0000256" key="8">
    <source>
        <dbReference type="ARBA" id="ARBA00022989"/>
    </source>
</evidence>
<keyword evidence="9 13" id="KW-0830">Ubiquinone</keyword>
<comment type="similarity">
    <text evidence="3 12">Belongs to the complex I subunit 1 family.</text>
</comment>
<dbReference type="GO" id="GO:0005743">
    <property type="term" value="C:mitochondrial inner membrane"/>
    <property type="evidence" value="ECO:0007669"/>
    <property type="project" value="UniProtKB-SubCell"/>
</dbReference>
<keyword evidence="7" id="KW-0999">Mitochondrion inner membrane</keyword>
<dbReference type="AlphaFoldDB" id="A0A096XL15"/>
<keyword evidence="12" id="KW-0520">NAD</keyword>
<gene>
    <name evidence="15" type="primary">ND1</name>
</gene>
<accession>A0A096XL15</accession>
<geneLocation type="mitochondrion" evidence="15"/>
<dbReference type="GO" id="GO:0008137">
    <property type="term" value="F:NADH dehydrogenase (ubiquinone) activity"/>
    <property type="evidence" value="ECO:0007669"/>
    <property type="project" value="UniProtKB-EC"/>
</dbReference>
<evidence type="ECO:0000256" key="4">
    <source>
        <dbReference type="ARBA" id="ARBA00021009"/>
    </source>
</evidence>
<evidence type="ECO:0000256" key="3">
    <source>
        <dbReference type="ARBA" id="ARBA00010535"/>
    </source>
</evidence>
<evidence type="ECO:0000256" key="6">
    <source>
        <dbReference type="ARBA" id="ARBA00022692"/>
    </source>
</evidence>
<feature type="transmembrane region" description="Helical" evidence="14">
    <location>
        <begin position="108"/>
        <end position="127"/>
    </location>
</feature>
<dbReference type="PROSITE" id="PS00667">
    <property type="entry name" value="COMPLEX1_ND1_1"/>
    <property type="match status" value="1"/>
</dbReference>
<dbReference type="PANTHER" id="PTHR11432:SF3">
    <property type="entry name" value="NADH-UBIQUINONE OXIDOREDUCTASE CHAIN 1"/>
    <property type="match status" value="1"/>
</dbReference>
<evidence type="ECO:0000256" key="14">
    <source>
        <dbReference type="SAM" id="Phobius"/>
    </source>
</evidence>
<evidence type="ECO:0000256" key="12">
    <source>
        <dbReference type="RuleBase" id="RU000471"/>
    </source>
</evidence>
<comment type="catalytic activity">
    <reaction evidence="13">
        <text>a ubiquinone + NADH + 5 H(+)(in) = a ubiquinol + NAD(+) + 4 H(+)(out)</text>
        <dbReference type="Rhea" id="RHEA:29091"/>
        <dbReference type="Rhea" id="RHEA-COMP:9565"/>
        <dbReference type="Rhea" id="RHEA-COMP:9566"/>
        <dbReference type="ChEBI" id="CHEBI:15378"/>
        <dbReference type="ChEBI" id="CHEBI:16389"/>
        <dbReference type="ChEBI" id="CHEBI:17976"/>
        <dbReference type="ChEBI" id="CHEBI:57540"/>
        <dbReference type="ChEBI" id="CHEBI:57945"/>
        <dbReference type="EC" id="7.1.1.2"/>
    </reaction>
</comment>
<comment type="subcellular location">
    <subcellularLocation>
        <location evidence="2 12">Mitochondrion inner membrane</location>
        <topology evidence="2 12">Multi-pass membrane protein</topology>
    </subcellularLocation>
</comment>
<evidence type="ECO:0000256" key="5">
    <source>
        <dbReference type="ARBA" id="ARBA00022448"/>
    </source>
</evidence>
<feature type="transmembrane region" description="Helical" evidence="14">
    <location>
        <begin position="77"/>
        <end position="102"/>
    </location>
</feature>
<reference evidence="15" key="1">
    <citation type="journal article" date="2014" name="Genome Biol. Evol.">
        <title>Evolutionary dynamics of the mitochondrial genome in the evaniomorpha (hymenoptera)?a group with an intermediate rate of gene rearrangement.</title>
        <authorList>
            <person name="Mao M."/>
            <person name="Gibson T."/>
            <person name="Dowton M."/>
        </authorList>
    </citation>
    <scope>NUCLEOTIDE SEQUENCE</scope>
</reference>
<feature type="transmembrane region" description="Helical" evidence="14">
    <location>
        <begin position="12"/>
        <end position="31"/>
    </location>
</feature>
<comment type="function">
    <text evidence="1">Core subunit of the mitochondrial membrane respiratory chain NADH dehydrogenase (Complex I) that is believed to belong to the minimal assembly required for catalysis. Complex I functions in the transfer of electrons from NADH to the respiratory chain. The immediate electron acceptor for the enzyme is believed to be ubiquinone.</text>
</comment>
<name>A0A096XL15_9HYME</name>
<organism evidence="15">
    <name type="scientific">Ceraphron sp. MM-2014</name>
    <dbReference type="NCBI Taxonomy" id="1502696"/>
    <lineage>
        <taxon>Eukaryota</taxon>
        <taxon>Metazoa</taxon>
        <taxon>Ecdysozoa</taxon>
        <taxon>Arthropoda</taxon>
        <taxon>Hexapoda</taxon>
        <taxon>Insecta</taxon>
        <taxon>Pterygota</taxon>
        <taxon>Neoptera</taxon>
        <taxon>Endopterygota</taxon>
        <taxon>Hymenoptera</taxon>
        <taxon>Apocrita</taxon>
        <taxon>Ceraphronoidea</taxon>
        <taxon>Ceraphronidae</taxon>
        <taxon>Ceraphron</taxon>
    </lineage>
</organism>
<evidence type="ECO:0000256" key="13">
    <source>
        <dbReference type="RuleBase" id="RU000473"/>
    </source>
</evidence>
<dbReference type="EC" id="7.1.1.2" evidence="13"/>
<keyword evidence="10 13" id="KW-0496">Mitochondrion</keyword>
<feature type="transmembrane region" description="Helical" evidence="14">
    <location>
        <begin position="289"/>
        <end position="309"/>
    </location>
</feature>
<proteinExistence type="inferred from homology"/>
<feature type="transmembrane region" description="Helical" evidence="14">
    <location>
        <begin position="228"/>
        <end position="248"/>
    </location>
</feature>